<dbReference type="EMBL" id="CAJHUC010001694">
    <property type="protein sequence ID" value="CAD7702050.1"/>
    <property type="molecule type" value="Genomic_DNA"/>
</dbReference>
<protein>
    <recommendedName>
        <fullName evidence="4">Transmembrane protein</fullName>
    </recommendedName>
</protein>
<dbReference type="AlphaFoldDB" id="A0A8S1J2S4"/>
<evidence type="ECO:0000313" key="2">
    <source>
        <dbReference type="EMBL" id="CAD7702050.1"/>
    </source>
</evidence>
<name>A0A8S1J2S4_9CHLO</name>
<gene>
    <name evidence="2" type="ORF">OSTQU699_LOCUS7407</name>
</gene>
<reference evidence="2" key="1">
    <citation type="submission" date="2020-12" db="EMBL/GenBank/DDBJ databases">
        <authorList>
            <person name="Iha C."/>
        </authorList>
    </citation>
    <scope>NUCLEOTIDE SEQUENCE</scope>
</reference>
<comment type="caution">
    <text evidence="2">The sequence shown here is derived from an EMBL/GenBank/DDBJ whole genome shotgun (WGS) entry which is preliminary data.</text>
</comment>
<organism evidence="2 3">
    <name type="scientific">Ostreobium quekettii</name>
    <dbReference type="NCBI Taxonomy" id="121088"/>
    <lineage>
        <taxon>Eukaryota</taxon>
        <taxon>Viridiplantae</taxon>
        <taxon>Chlorophyta</taxon>
        <taxon>core chlorophytes</taxon>
        <taxon>Ulvophyceae</taxon>
        <taxon>TCBD clade</taxon>
        <taxon>Bryopsidales</taxon>
        <taxon>Ostreobineae</taxon>
        <taxon>Ostreobiaceae</taxon>
        <taxon>Ostreobium</taxon>
    </lineage>
</organism>
<keyword evidence="1" id="KW-0812">Transmembrane</keyword>
<keyword evidence="1" id="KW-0472">Membrane</keyword>
<evidence type="ECO:0000256" key="1">
    <source>
        <dbReference type="SAM" id="Phobius"/>
    </source>
</evidence>
<keyword evidence="3" id="KW-1185">Reference proteome</keyword>
<dbReference type="Proteomes" id="UP000708148">
    <property type="component" value="Unassembled WGS sequence"/>
</dbReference>
<proteinExistence type="predicted"/>
<accession>A0A8S1J2S4</accession>
<keyword evidence="1" id="KW-1133">Transmembrane helix</keyword>
<sequence>MGPIWRKASPLNGHTLDSACNGTEDRSRGMFAEAPTRSSVLHGRVQIDRFHATTNAVCSILSVCFLLCAFRTFVVIVVFVSARIVKPLYTARKAKGRTCCA</sequence>
<feature type="transmembrane region" description="Helical" evidence="1">
    <location>
        <begin position="60"/>
        <end position="85"/>
    </location>
</feature>
<evidence type="ECO:0008006" key="4">
    <source>
        <dbReference type="Google" id="ProtNLM"/>
    </source>
</evidence>
<evidence type="ECO:0000313" key="3">
    <source>
        <dbReference type="Proteomes" id="UP000708148"/>
    </source>
</evidence>